<reference evidence="1 2" key="1">
    <citation type="submission" date="2019-06" db="EMBL/GenBank/DDBJ databases">
        <title>WGS assembly of Gossypium darwinii.</title>
        <authorList>
            <person name="Chen Z.J."/>
            <person name="Sreedasyam A."/>
            <person name="Ando A."/>
            <person name="Song Q."/>
            <person name="De L."/>
            <person name="Hulse-Kemp A."/>
            <person name="Ding M."/>
            <person name="Ye W."/>
            <person name="Kirkbride R."/>
            <person name="Jenkins J."/>
            <person name="Plott C."/>
            <person name="Lovell J."/>
            <person name="Lin Y.-M."/>
            <person name="Vaughn R."/>
            <person name="Liu B."/>
            <person name="Li W."/>
            <person name="Simpson S."/>
            <person name="Scheffler B."/>
            <person name="Saski C."/>
            <person name="Grover C."/>
            <person name="Hu G."/>
            <person name="Conover J."/>
            <person name="Carlson J."/>
            <person name="Shu S."/>
            <person name="Boston L."/>
            <person name="Williams M."/>
            <person name="Peterson D."/>
            <person name="Mcgee K."/>
            <person name="Jones D."/>
            <person name="Wendel J."/>
            <person name="Stelly D."/>
            <person name="Grimwood J."/>
            <person name="Schmutz J."/>
        </authorList>
    </citation>
    <scope>NUCLEOTIDE SEQUENCE [LARGE SCALE GENOMIC DNA]</scope>
    <source>
        <strain evidence="1">1808015.09</strain>
    </source>
</reference>
<accession>A0A5D2BSQ3</accession>
<organism evidence="1 2">
    <name type="scientific">Gossypium darwinii</name>
    <name type="common">Darwin's cotton</name>
    <name type="synonym">Gossypium barbadense var. darwinii</name>
    <dbReference type="NCBI Taxonomy" id="34276"/>
    <lineage>
        <taxon>Eukaryota</taxon>
        <taxon>Viridiplantae</taxon>
        <taxon>Streptophyta</taxon>
        <taxon>Embryophyta</taxon>
        <taxon>Tracheophyta</taxon>
        <taxon>Spermatophyta</taxon>
        <taxon>Magnoliopsida</taxon>
        <taxon>eudicotyledons</taxon>
        <taxon>Gunneridae</taxon>
        <taxon>Pentapetalae</taxon>
        <taxon>rosids</taxon>
        <taxon>malvids</taxon>
        <taxon>Malvales</taxon>
        <taxon>Malvaceae</taxon>
        <taxon>Malvoideae</taxon>
        <taxon>Gossypium</taxon>
    </lineage>
</organism>
<dbReference type="EMBL" id="CM017708">
    <property type="protein sequence ID" value="TYG59548.1"/>
    <property type="molecule type" value="Genomic_DNA"/>
</dbReference>
<protein>
    <submittedName>
        <fullName evidence="1">Uncharacterized protein</fullName>
    </submittedName>
</protein>
<proteinExistence type="predicted"/>
<gene>
    <name evidence="1" type="ORF">ES288_D08G311900v1</name>
</gene>
<evidence type="ECO:0000313" key="1">
    <source>
        <dbReference type="EMBL" id="TYG59548.1"/>
    </source>
</evidence>
<evidence type="ECO:0000313" key="2">
    <source>
        <dbReference type="Proteomes" id="UP000323506"/>
    </source>
</evidence>
<sequence>MLFIICHNLTCILPYMRSRISFNTSSFHILCMLSDLSPICLPPQIISSIHNHTPPKPKTDGRIMAVHMTTKLRFAQNMDGDIIVMQLK</sequence>
<dbReference type="AlphaFoldDB" id="A0A5D2BSQ3"/>
<keyword evidence="2" id="KW-1185">Reference proteome</keyword>
<dbReference type="Proteomes" id="UP000323506">
    <property type="component" value="Chromosome D08"/>
</dbReference>
<name>A0A5D2BSQ3_GOSDA</name>